<evidence type="ECO:0000256" key="5">
    <source>
        <dbReference type="HAMAP-Rule" id="MF_02126"/>
    </source>
</evidence>
<gene>
    <name evidence="5" type="primary">prmC</name>
    <name evidence="8" type="ORF">AKG39_00050</name>
</gene>
<keyword evidence="9" id="KW-1185">Reference proteome</keyword>
<comment type="caution">
    <text evidence="8">The sequence shown here is derived from an EMBL/GenBank/DDBJ whole genome shotgun (WGS) entry which is preliminary data.</text>
</comment>
<dbReference type="PANTHER" id="PTHR18895">
    <property type="entry name" value="HEMK METHYLTRANSFERASE"/>
    <property type="match status" value="1"/>
</dbReference>
<reference evidence="9" key="1">
    <citation type="submission" date="2015-07" db="EMBL/GenBank/DDBJ databases">
        <title>Draft genome sequence of Acetobacterium bakii DSM 8293, a potential psychrophilic chemical producer through syngas fermentation.</title>
        <authorList>
            <person name="Song Y."/>
            <person name="Hwang S."/>
            <person name="Cho B.-K."/>
        </authorList>
    </citation>
    <scope>NUCLEOTIDE SEQUENCE [LARGE SCALE GENOMIC DNA]</scope>
    <source>
        <strain evidence="9">DSM 8239</strain>
    </source>
</reference>
<dbReference type="InterPro" id="IPR019874">
    <property type="entry name" value="RF_methyltr_PrmC"/>
</dbReference>
<dbReference type="CDD" id="cd02440">
    <property type="entry name" value="AdoMet_MTases"/>
    <property type="match status" value="1"/>
</dbReference>
<evidence type="ECO:0000313" key="9">
    <source>
        <dbReference type="Proteomes" id="UP000036873"/>
    </source>
</evidence>
<evidence type="ECO:0000256" key="4">
    <source>
        <dbReference type="ARBA" id="ARBA00048391"/>
    </source>
</evidence>
<name>A0A0L6U716_9FIRM</name>
<comment type="caution">
    <text evidence="5">Lacks conserved residue(s) required for the propagation of feature annotation.</text>
</comment>
<evidence type="ECO:0000259" key="6">
    <source>
        <dbReference type="Pfam" id="PF05175"/>
    </source>
</evidence>
<keyword evidence="3 5" id="KW-0949">S-adenosyl-L-methionine</keyword>
<dbReference type="EMBL" id="LGYO01000001">
    <property type="protein sequence ID" value="KNZ43590.1"/>
    <property type="molecule type" value="Genomic_DNA"/>
</dbReference>
<dbReference type="PATRIC" id="fig|52689.4.peg.11"/>
<keyword evidence="2 5" id="KW-0808">Transferase</keyword>
<dbReference type="InterPro" id="IPR050320">
    <property type="entry name" value="N5-glutamine_MTase"/>
</dbReference>
<dbReference type="RefSeq" id="WP_050738313.1">
    <property type="nucleotide sequence ID" value="NZ_LGYO01000001.1"/>
</dbReference>
<dbReference type="PANTHER" id="PTHR18895:SF74">
    <property type="entry name" value="MTRF1L RELEASE FACTOR GLUTAMINE METHYLTRANSFERASE"/>
    <property type="match status" value="1"/>
</dbReference>
<dbReference type="Proteomes" id="UP000036873">
    <property type="component" value="Unassembled WGS sequence"/>
</dbReference>
<dbReference type="NCBIfam" id="TIGR00536">
    <property type="entry name" value="hemK_fam"/>
    <property type="match status" value="1"/>
</dbReference>
<feature type="domain" description="Methyltransferase small" evidence="6">
    <location>
        <begin position="103"/>
        <end position="201"/>
    </location>
</feature>
<comment type="function">
    <text evidence="5">Methylates the class 1 translation termination release factors RF1/PrfA and RF2/PrfB on the glutamine residue of the universally conserved GGQ motif.</text>
</comment>
<dbReference type="Pfam" id="PF17827">
    <property type="entry name" value="PrmC_N"/>
    <property type="match status" value="1"/>
</dbReference>
<comment type="catalytic activity">
    <reaction evidence="4 5">
        <text>L-glutaminyl-[peptide chain release factor] + S-adenosyl-L-methionine = N(5)-methyl-L-glutaminyl-[peptide chain release factor] + S-adenosyl-L-homocysteine + H(+)</text>
        <dbReference type="Rhea" id="RHEA:42896"/>
        <dbReference type="Rhea" id="RHEA-COMP:10271"/>
        <dbReference type="Rhea" id="RHEA-COMP:10272"/>
        <dbReference type="ChEBI" id="CHEBI:15378"/>
        <dbReference type="ChEBI" id="CHEBI:30011"/>
        <dbReference type="ChEBI" id="CHEBI:57856"/>
        <dbReference type="ChEBI" id="CHEBI:59789"/>
        <dbReference type="ChEBI" id="CHEBI:61891"/>
        <dbReference type="EC" id="2.1.1.297"/>
    </reaction>
</comment>
<dbReference type="InterPro" id="IPR002052">
    <property type="entry name" value="DNA_methylase_N6_adenine_CS"/>
</dbReference>
<dbReference type="InterPro" id="IPR004556">
    <property type="entry name" value="HemK-like"/>
</dbReference>
<protein>
    <recommendedName>
        <fullName evidence="5">Release factor glutamine methyltransferase</fullName>
        <shortName evidence="5">RF MTase</shortName>
        <ecNumber evidence="5">2.1.1.297</ecNumber>
    </recommendedName>
    <alternativeName>
        <fullName evidence="5">N5-glutamine methyltransferase PrmC</fullName>
    </alternativeName>
    <alternativeName>
        <fullName evidence="5">Protein-(glutamine-N5) MTase PrmC</fullName>
    </alternativeName>
    <alternativeName>
        <fullName evidence="5">Protein-glutamine N-methyltransferase PrmC</fullName>
    </alternativeName>
</protein>
<sequence>MDVKEILDFGTTILKKAGVENPRLEAEILLSYILDCDRVYFYAHPQEKVDQLQKEAYLKGLVRRCENEPMAYIFGKKEFMGMSFEVSPDVLIPRPDTEPMVEYLIQRLTNDYPKGAKIFDLCTGSGAIGIALKKFYPQGEIALGDISTEALRVAGANAKQLVKGAVTLYQGDLFAALPKDEKFDVIVSNPPYIKRMDMQALAPDILNYEPHLALDGGSSGLDFYERIIAEARDYLKTPGILALEIGDDQEVSVIDLLVKHGYANIEKHYDLGSHVRCLVGEHIEKKS</sequence>
<organism evidence="8 9">
    <name type="scientific">Acetobacterium bakii</name>
    <dbReference type="NCBI Taxonomy" id="52689"/>
    <lineage>
        <taxon>Bacteria</taxon>
        <taxon>Bacillati</taxon>
        <taxon>Bacillota</taxon>
        <taxon>Clostridia</taxon>
        <taxon>Eubacteriales</taxon>
        <taxon>Eubacteriaceae</taxon>
        <taxon>Acetobacterium</taxon>
    </lineage>
</organism>
<evidence type="ECO:0000256" key="1">
    <source>
        <dbReference type="ARBA" id="ARBA00022603"/>
    </source>
</evidence>
<dbReference type="Gene3D" id="1.10.8.10">
    <property type="entry name" value="DNA helicase RuvA subunit, C-terminal domain"/>
    <property type="match status" value="1"/>
</dbReference>
<evidence type="ECO:0000259" key="7">
    <source>
        <dbReference type="Pfam" id="PF17827"/>
    </source>
</evidence>
<dbReference type="Pfam" id="PF05175">
    <property type="entry name" value="MTS"/>
    <property type="match status" value="1"/>
</dbReference>
<dbReference type="InterPro" id="IPR029063">
    <property type="entry name" value="SAM-dependent_MTases_sf"/>
</dbReference>
<dbReference type="GO" id="GO:0003676">
    <property type="term" value="F:nucleic acid binding"/>
    <property type="evidence" value="ECO:0007669"/>
    <property type="project" value="InterPro"/>
</dbReference>
<dbReference type="NCBIfam" id="TIGR03534">
    <property type="entry name" value="RF_mod_PrmC"/>
    <property type="match status" value="1"/>
</dbReference>
<dbReference type="OrthoDB" id="9800643at2"/>
<feature type="domain" description="Release factor glutamine methyltransferase N-terminal" evidence="7">
    <location>
        <begin position="5"/>
        <end position="75"/>
    </location>
</feature>
<dbReference type="Gene3D" id="3.40.50.150">
    <property type="entry name" value="Vaccinia Virus protein VP39"/>
    <property type="match status" value="1"/>
</dbReference>
<proteinExistence type="inferred from homology"/>
<keyword evidence="1 5" id="KW-0489">Methyltransferase</keyword>
<dbReference type="SUPFAM" id="SSF53335">
    <property type="entry name" value="S-adenosyl-L-methionine-dependent methyltransferases"/>
    <property type="match status" value="1"/>
</dbReference>
<accession>A0A0L6U716</accession>
<dbReference type="STRING" id="52689.AKG39_00050"/>
<evidence type="ECO:0000256" key="3">
    <source>
        <dbReference type="ARBA" id="ARBA00022691"/>
    </source>
</evidence>
<comment type="similarity">
    <text evidence="5">Belongs to the protein N5-glutamine methyltransferase family. PrmC subfamily.</text>
</comment>
<dbReference type="InterPro" id="IPR040758">
    <property type="entry name" value="PrmC_N"/>
</dbReference>
<evidence type="ECO:0000256" key="2">
    <source>
        <dbReference type="ARBA" id="ARBA00022679"/>
    </source>
</evidence>
<feature type="binding site" evidence="5">
    <location>
        <begin position="189"/>
        <end position="192"/>
    </location>
    <ligand>
        <name>substrate</name>
    </ligand>
</feature>
<dbReference type="GO" id="GO:0102559">
    <property type="term" value="F:peptide chain release factor N(5)-glutamine methyltransferase activity"/>
    <property type="evidence" value="ECO:0007669"/>
    <property type="project" value="UniProtKB-EC"/>
</dbReference>
<dbReference type="InterPro" id="IPR007848">
    <property type="entry name" value="Small_mtfrase_dom"/>
</dbReference>
<dbReference type="PROSITE" id="PS00092">
    <property type="entry name" value="N6_MTASE"/>
    <property type="match status" value="1"/>
</dbReference>
<dbReference type="HAMAP" id="MF_02126">
    <property type="entry name" value="RF_methyltr_PrmC"/>
    <property type="match status" value="1"/>
</dbReference>
<dbReference type="GO" id="GO:0032259">
    <property type="term" value="P:methylation"/>
    <property type="evidence" value="ECO:0007669"/>
    <property type="project" value="UniProtKB-KW"/>
</dbReference>
<feature type="binding site" evidence="5">
    <location>
        <position position="145"/>
    </location>
    <ligand>
        <name>S-adenosyl-L-methionine</name>
        <dbReference type="ChEBI" id="CHEBI:59789"/>
    </ligand>
</feature>
<dbReference type="AlphaFoldDB" id="A0A0L6U716"/>
<dbReference type="EC" id="2.1.1.297" evidence="5"/>
<evidence type="ECO:0000313" key="8">
    <source>
        <dbReference type="EMBL" id="KNZ43590.1"/>
    </source>
</evidence>
<feature type="binding site" evidence="5">
    <location>
        <position position="189"/>
    </location>
    <ligand>
        <name>S-adenosyl-L-methionine</name>
        <dbReference type="ChEBI" id="CHEBI:59789"/>
    </ligand>
</feature>